<keyword evidence="4" id="KW-0378">Hydrolase</keyword>
<sequence length="392" mass="40673">MPGTLTRQLPGLLLAAVALPALVTSCSHRDETPAPASEAAPTAASPAADPVCEQLSALSVRDKLAQLVMVGVRDAADARAVVTDHHVGGIFIGSWTELSMLTDGSLKEIKESQAPTGPLPLAVSVDEEGGRVSRLSSLIGSSPSAKELAQTSTPEQVRELAAQRGRQMAELGITVDFAPVVDVVDDDTDDDTVIGDRSFGADPAKVTEYAGAYAQGLRDAGLLPVLKHFPGHGHGSGDSHTAGVVITPDLPQLRENDLIPYRTLVTQAPVAVMMGHLEVPGLTEDPASLSPAAVELLRTGTGYHAPAFDGPVFSDDLSSMAAITEHYGVAEAVLRSLAAGVDVALWVTTDEVPAVLDRLEQAVSAGELKQEAIDASLARVAAVKRPGTHCHG</sequence>
<name>A0A1X1UBB9_9MYCO</name>
<keyword evidence="5" id="KW-0326">Glycosidase</keyword>
<feature type="signal peptide" evidence="7">
    <location>
        <begin position="1"/>
        <end position="29"/>
    </location>
</feature>
<dbReference type="STRING" id="188915.AWC02_01235"/>
<evidence type="ECO:0000256" key="7">
    <source>
        <dbReference type="SAM" id="SignalP"/>
    </source>
</evidence>
<comment type="caution">
    <text evidence="9">The sequence shown here is derived from an EMBL/GenBank/DDBJ whole genome shotgun (WGS) entry which is preliminary data.</text>
</comment>
<feature type="region of interest" description="Disordered" evidence="6">
    <location>
        <begin position="28"/>
        <end position="47"/>
    </location>
</feature>
<dbReference type="EMBL" id="LQOT01000004">
    <property type="protein sequence ID" value="ORV54101.1"/>
    <property type="molecule type" value="Genomic_DNA"/>
</dbReference>
<evidence type="ECO:0000256" key="2">
    <source>
        <dbReference type="ARBA" id="ARBA00005336"/>
    </source>
</evidence>
<dbReference type="PANTHER" id="PTHR30480">
    <property type="entry name" value="BETA-HEXOSAMINIDASE-RELATED"/>
    <property type="match status" value="1"/>
</dbReference>
<dbReference type="Gene3D" id="3.20.20.300">
    <property type="entry name" value="Glycoside hydrolase, family 3, N-terminal domain"/>
    <property type="match status" value="1"/>
</dbReference>
<dbReference type="RefSeq" id="WP_085126163.1">
    <property type="nucleotide sequence ID" value="NZ_LQOT01000004.1"/>
</dbReference>
<keyword evidence="7" id="KW-0732">Signal</keyword>
<dbReference type="PROSITE" id="PS51257">
    <property type="entry name" value="PROKAR_LIPOPROTEIN"/>
    <property type="match status" value="1"/>
</dbReference>
<evidence type="ECO:0000256" key="4">
    <source>
        <dbReference type="ARBA" id="ARBA00022801"/>
    </source>
</evidence>
<dbReference type="InterPro" id="IPR001764">
    <property type="entry name" value="Glyco_hydro_3_N"/>
</dbReference>
<evidence type="ECO:0000259" key="8">
    <source>
        <dbReference type="Pfam" id="PF00933"/>
    </source>
</evidence>
<feature type="chain" id="PRO_5013207937" description="beta-N-acetylhexosaminidase" evidence="7">
    <location>
        <begin position="30"/>
        <end position="392"/>
    </location>
</feature>
<evidence type="ECO:0000313" key="9">
    <source>
        <dbReference type="EMBL" id="ORV54101.1"/>
    </source>
</evidence>
<evidence type="ECO:0000256" key="6">
    <source>
        <dbReference type="SAM" id="MobiDB-lite"/>
    </source>
</evidence>
<comment type="catalytic activity">
    <reaction evidence="1">
        <text>Hydrolysis of terminal non-reducing N-acetyl-D-hexosamine residues in N-acetyl-beta-D-hexosaminides.</text>
        <dbReference type="EC" id="3.2.1.52"/>
    </reaction>
</comment>
<evidence type="ECO:0000256" key="5">
    <source>
        <dbReference type="ARBA" id="ARBA00023295"/>
    </source>
</evidence>
<reference evidence="9 10" key="1">
    <citation type="submission" date="2016-01" db="EMBL/GenBank/DDBJ databases">
        <title>The new phylogeny of the genus Mycobacterium.</title>
        <authorList>
            <person name="Tarcisio F."/>
            <person name="Conor M."/>
            <person name="Antonella G."/>
            <person name="Elisabetta G."/>
            <person name="Giulia F.S."/>
            <person name="Sara T."/>
            <person name="Anna F."/>
            <person name="Clotilde B."/>
            <person name="Roberto B."/>
            <person name="Veronica D.S."/>
            <person name="Fabio R."/>
            <person name="Monica P."/>
            <person name="Olivier J."/>
            <person name="Enrico T."/>
            <person name="Nicola S."/>
        </authorList>
    </citation>
    <scope>NUCLEOTIDE SEQUENCE [LARGE SCALE GENOMIC DNA]</scope>
    <source>
        <strain evidence="9 10">ATCC 27353</strain>
    </source>
</reference>
<dbReference type="InterPro" id="IPR017853">
    <property type="entry name" value="GH"/>
</dbReference>
<comment type="similarity">
    <text evidence="2">Belongs to the glycosyl hydrolase 3 family.</text>
</comment>
<organism evidence="9 10">
    <name type="scientific">Mycolicibacter engbaekii</name>
    <dbReference type="NCBI Taxonomy" id="188915"/>
    <lineage>
        <taxon>Bacteria</taxon>
        <taxon>Bacillati</taxon>
        <taxon>Actinomycetota</taxon>
        <taxon>Actinomycetes</taxon>
        <taxon>Mycobacteriales</taxon>
        <taxon>Mycobacteriaceae</taxon>
        <taxon>Mycolicibacter</taxon>
    </lineage>
</organism>
<feature type="compositionally biased region" description="Low complexity" evidence="6">
    <location>
        <begin position="33"/>
        <end position="47"/>
    </location>
</feature>
<dbReference type="PANTHER" id="PTHR30480:SF13">
    <property type="entry name" value="BETA-HEXOSAMINIDASE"/>
    <property type="match status" value="1"/>
</dbReference>
<keyword evidence="10" id="KW-1185">Reference proteome</keyword>
<dbReference type="InterPro" id="IPR050226">
    <property type="entry name" value="NagZ_Beta-hexosaminidase"/>
</dbReference>
<dbReference type="Proteomes" id="UP000193465">
    <property type="component" value="Unassembled WGS sequence"/>
</dbReference>
<gene>
    <name evidence="9" type="ORF">AWC02_01235</name>
</gene>
<dbReference type="SUPFAM" id="SSF51445">
    <property type="entry name" value="(Trans)glycosidases"/>
    <property type="match status" value="1"/>
</dbReference>
<evidence type="ECO:0000256" key="1">
    <source>
        <dbReference type="ARBA" id="ARBA00001231"/>
    </source>
</evidence>
<dbReference type="EC" id="3.2.1.52" evidence="3"/>
<proteinExistence type="inferred from homology"/>
<dbReference type="GO" id="GO:0009254">
    <property type="term" value="P:peptidoglycan turnover"/>
    <property type="evidence" value="ECO:0007669"/>
    <property type="project" value="TreeGrafter"/>
</dbReference>
<dbReference type="InterPro" id="IPR036962">
    <property type="entry name" value="Glyco_hydro_3_N_sf"/>
</dbReference>
<dbReference type="GO" id="GO:0004563">
    <property type="term" value="F:beta-N-acetylhexosaminidase activity"/>
    <property type="evidence" value="ECO:0007669"/>
    <property type="project" value="UniProtKB-EC"/>
</dbReference>
<evidence type="ECO:0000313" key="10">
    <source>
        <dbReference type="Proteomes" id="UP000193465"/>
    </source>
</evidence>
<accession>A0A1X1UBB9</accession>
<dbReference type="GO" id="GO:0005975">
    <property type="term" value="P:carbohydrate metabolic process"/>
    <property type="evidence" value="ECO:0007669"/>
    <property type="project" value="InterPro"/>
</dbReference>
<evidence type="ECO:0000256" key="3">
    <source>
        <dbReference type="ARBA" id="ARBA00012663"/>
    </source>
</evidence>
<feature type="domain" description="Glycoside hydrolase family 3 N-terminal" evidence="8">
    <location>
        <begin position="60"/>
        <end position="382"/>
    </location>
</feature>
<protein>
    <recommendedName>
        <fullName evidence="3">beta-N-acetylhexosaminidase</fullName>
        <ecNumber evidence="3">3.2.1.52</ecNumber>
    </recommendedName>
</protein>
<dbReference type="Pfam" id="PF00933">
    <property type="entry name" value="Glyco_hydro_3"/>
    <property type="match status" value="1"/>
</dbReference>
<dbReference type="AlphaFoldDB" id="A0A1X1UBB9"/>